<feature type="domain" description="3-dehydroquinate synthase C-terminal" evidence="7">
    <location>
        <begin position="195"/>
        <end position="336"/>
    </location>
</feature>
<dbReference type="InterPro" id="IPR035872">
    <property type="entry name" value="EEVS-like"/>
</dbReference>
<dbReference type="Gene3D" id="1.20.1090.10">
    <property type="entry name" value="Dehydroquinate synthase-like - alpha domain"/>
    <property type="match status" value="1"/>
</dbReference>
<dbReference type="GeneID" id="96004436"/>
<organism evidence="8 9">
    <name type="scientific">Cladosporium halotolerans</name>
    <dbReference type="NCBI Taxonomy" id="1052096"/>
    <lineage>
        <taxon>Eukaryota</taxon>
        <taxon>Fungi</taxon>
        <taxon>Dikarya</taxon>
        <taxon>Ascomycota</taxon>
        <taxon>Pezizomycotina</taxon>
        <taxon>Dothideomycetes</taxon>
        <taxon>Dothideomycetidae</taxon>
        <taxon>Cladosporiales</taxon>
        <taxon>Cladosporiaceae</taxon>
        <taxon>Cladosporium</taxon>
    </lineage>
</organism>
<dbReference type="AlphaFoldDB" id="A0AB34KYN5"/>
<dbReference type="PANTHER" id="PTHR43622">
    <property type="entry name" value="3-DEHYDROQUINATE SYNTHASE"/>
    <property type="match status" value="1"/>
</dbReference>
<feature type="domain" description="3-dehydroquinate synthase N-terminal" evidence="6">
    <location>
        <begin position="85"/>
        <end position="193"/>
    </location>
</feature>
<evidence type="ECO:0000313" key="8">
    <source>
        <dbReference type="EMBL" id="KAL1588483.1"/>
    </source>
</evidence>
<accession>A0AB34KYN5</accession>
<evidence type="ECO:0000256" key="1">
    <source>
        <dbReference type="ARBA" id="ARBA00001911"/>
    </source>
</evidence>
<dbReference type="RefSeq" id="XP_069231588.1">
    <property type="nucleotide sequence ID" value="XM_069371598.1"/>
</dbReference>
<evidence type="ECO:0000259" key="7">
    <source>
        <dbReference type="Pfam" id="PF24621"/>
    </source>
</evidence>
<dbReference type="GO" id="GO:0017000">
    <property type="term" value="P:antibiotic biosynthetic process"/>
    <property type="evidence" value="ECO:0007669"/>
    <property type="project" value="InterPro"/>
</dbReference>
<comment type="caution">
    <text evidence="8">The sequence shown here is derived from an EMBL/GenBank/DDBJ whole genome shotgun (WGS) entry which is preliminary data.</text>
</comment>
<dbReference type="PANTHER" id="PTHR43622:SF3">
    <property type="entry name" value="2-EPI-5-EPI-VALIOLONE SYNTHASE"/>
    <property type="match status" value="1"/>
</dbReference>
<dbReference type="InterPro" id="IPR056179">
    <property type="entry name" value="DHQS_C"/>
</dbReference>
<dbReference type="InterPro" id="IPR030960">
    <property type="entry name" value="DHQS/DOIS_N"/>
</dbReference>
<proteinExistence type="predicted"/>
<dbReference type="Pfam" id="PF24621">
    <property type="entry name" value="DHQS_C"/>
    <property type="match status" value="1"/>
</dbReference>
<dbReference type="Pfam" id="PF01761">
    <property type="entry name" value="DHQ_synthase"/>
    <property type="match status" value="1"/>
</dbReference>
<evidence type="ECO:0008006" key="10">
    <source>
        <dbReference type="Google" id="ProtNLM"/>
    </source>
</evidence>
<keyword evidence="9" id="KW-1185">Reference proteome</keyword>
<dbReference type="FunFam" id="3.40.50.1970:FF:000018">
    <property type="entry name" value="Related to 2-epi-5-epi-valiolone synthase"/>
    <property type="match status" value="1"/>
</dbReference>
<reference evidence="8 9" key="1">
    <citation type="journal article" date="2020" name="Microbiol. Resour. Announc.">
        <title>Draft Genome Sequence of a Cladosporium Species Isolated from the Mesophotic Ascidian Didemnum maculosum.</title>
        <authorList>
            <person name="Gioti A."/>
            <person name="Siaperas R."/>
            <person name="Nikolaivits E."/>
            <person name="Le Goff G."/>
            <person name="Ouazzani J."/>
            <person name="Kotoulas G."/>
            <person name="Topakas E."/>
        </authorList>
    </citation>
    <scope>NUCLEOTIDE SEQUENCE [LARGE SCALE GENOMIC DNA]</scope>
    <source>
        <strain evidence="8 9">TM138-S3</strain>
    </source>
</reference>
<dbReference type="FunFam" id="1.20.1090.10:FF:000015">
    <property type="entry name" value="3-dehydroquinate synthase protein"/>
    <property type="match status" value="1"/>
</dbReference>
<keyword evidence="5" id="KW-0456">Lyase</keyword>
<dbReference type="GO" id="GO:0000166">
    <property type="term" value="F:nucleotide binding"/>
    <property type="evidence" value="ECO:0007669"/>
    <property type="project" value="UniProtKB-KW"/>
</dbReference>
<dbReference type="Proteomes" id="UP000803884">
    <property type="component" value="Unassembled WGS sequence"/>
</dbReference>
<keyword evidence="3" id="KW-0547">Nucleotide-binding</keyword>
<dbReference type="SUPFAM" id="SSF56796">
    <property type="entry name" value="Dehydroquinate synthase-like"/>
    <property type="match status" value="1"/>
</dbReference>
<keyword evidence="4" id="KW-0520">NAD</keyword>
<sequence>MSDMSAQVVETKQGFHVEGYEKIEYDFSFTENIFDKNNDGLAVQFSRLNRCLAVMDANIFNVYGQQLKDYFDHYNIELKVHKTMIGEKAKSMETLLSIVDSMTEFGIIRKEPVLVVGGGLVTDVTGFACAAYRRNTNYIRIPTTVIGLIDASVSIKVAVNYGNYKNRLGAYHAPKHTFLDFGFLRTLPTAQIRNGFAELIKISSCAHLPTFNLLDKYAEKLISTAFGHADGAEQEVKDASDQINRAGIHEMLKLETPNLHEIGLDRVIAYGHTWSPLHELTPEVPLRHGHAISIDMAYSATLAHIQGYLSEEEMKRLHTLFSRCGLSMDHHQFDEEILDKATQAILKTRDGKLRAAVPNPLGSCAFINDISKDELASALRKHKEIMKSYPRNGEGVEAYVDASDTGYTMNEQTAEQKVKSSVSDALKACVLNDDVAAGKQNGGLGANNIDGITGNPAEAKANAAGAEMNGHGKDGLKNGLKNGNGTVNGGALNGCGCH</sequence>
<dbReference type="GO" id="GO:0003856">
    <property type="term" value="F:3-dehydroquinate synthase activity"/>
    <property type="evidence" value="ECO:0007669"/>
    <property type="project" value="TreeGrafter"/>
</dbReference>
<evidence type="ECO:0000313" key="9">
    <source>
        <dbReference type="Proteomes" id="UP000803884"/>
    </source>
</evidence>
<gene>
    <name evidence="8" type="ORF">WHR41_02992</name>
</gene>
<evidence type="ECO:0000256" key="4">
    <source>
        <dbReference type="ARBA" id="ARBA00023027"/>
    </source>
</evidence>
<dbReference type="GO" id="GO:0046872">
    <property type="term" value="F:metal ion binding"/>
    <property type="evidence" value="ECO:0007669"/>
    <property type="project" value="UniProtKB-KW"/>
</dbReference>
<dbReference type="InterPro" id="IPR050071">
    <property type="entry name" value="Dehydroquinate_synthase"/>
</dbReference>
<evidence type="ECO:0000256" key="2">
    <source>
        <dbReference type="ARBA" id="ARBA00022723"/>
    </source>
</evidence>
<evidence type="ECO:0000259" key="6">
    <source>
        <dbReference type="Pfam" id="PF01761"/>
    </source>
</evidence>
<name>A0AB34KYN5_9PEZI</name>
<dbReference type="EMBL" id="JAAQHG020000007">
    <property type="protein sequence ID" value="KAL1588483.1"/>
    <property type="molecule type" value="Genomic_DNA"/>
</dbReference>
<evidence type="ECO:0000256" key="5">
    <source>
        <dbReference type="ARBA" id="ARBA00023239"/>
    </source>
</evidence>
<evidence type="ECO:0000256" key="3">
    <source>
        <dbReference type="ARBA" id="ARBA00022741"/>
    </source>
</evidence>
<comment type="cofactor">
    <cofactor evidence="1">
        <name>NAD(+)</name>
        <dbReference type="ChEBI" id="CHEBI:57540"/>
    </cofactor>
</comment>
<keyword evidence="2" id="KW-0479">Metal-binding</keyword>
<dbReference type="CDD" id="cd08199">
    <property type="entry name" value="EEVS"/>
    <property type="match status" value="1"/>
</dbReference>
<protein>
    <recommendedName>
        <fullName evidence="10">3-dehydroquinate synthase domain-containing protein</fullName>
    </recommendedName>
</protein>
<dbReference type="Gene3D" id="3.40.50.1970">
    <property type="match status" value="1"/>
</dbReference>